<dbReference type="AlphaFoldDB" id="A0A6A6B477"/>
<organism evidence="1 2">
    <name type="scientific">Aplosporella prunicola CBS 121167</name>
    <dbReference type="NCBI Taxonomy" id="1176127"/>
    <lineage>
        <taxon>Eukaryota</taxon>
        <taxon>Fungi</taxon>
        <taxon>Dikarya</taxon>
        <taxon>Ascomycota</taxon>
        <taxon>Pezizomycotina</taxon>
        <taxon>Dothideomycetes</taxon>
        <taxon>Dothideomycetes incertae sedis</taxon>
        <taxon>Botryosphaeriales</taxon>
        <taxon>Aplosporellaceae</taxon>
        <taxon>Aplosporella</taxon>
    </lineage>
</organism>
<protein>
    <submittedName>
        <fullName evidence="1">Uncharacterized protein</fullName>
    </submittedName>
</protein>
<evidence type="ECO:0000313" key="2">
    <source>
        <dbReference type="Proteomes" id="UP000799438"/>
    </source>
</evidence>
<reference evidence="1" key="1">
    <citation type="journal article" date="2020" name="Stud. Mycol.">
        <title>101 Dothideomycetes genomes: a test case for predicting lifestyles and emergence of pathogens.</title>
        <authorList>
            <person name="Haridas S."/>
            <person name="Albert R."/>
            <person name="Binder M."/>
            <person name="Bloem J."/>
            <person name="Labutti K."/>
            <person name="Salamov A."/>
            <person name="Andreopoulos B."/>
            <person name="Baker S."/>
            <person name="Barry K."/>
            <person name="Bills G."/>
            <person name="Bluhm B."/>
            <person name="Cannon C."/>
            <person name="Castanera R."/>
            <person name="Culley D."/>
            <person name="Daum C."/>
            <person name="Ezra D."/>
            <person name="Gonzalez J."/>
            <person name="Henrissat B."/>
            <person name="Kuo A."/>
            <person name="Liang C."/>
            <person name="Lipzen A."/>
            <person name="Lutzoni F."/>
            <person name="Magnuson J."/>
            <person name="Mondo S."/>
            <person name="Nolan M."/>
            <person name="Ohm R."/>
            <person name="Pangilinan J."/>
            <person name="Park H.-J."/>
            <person name="Ramirez L."/>
            <person name="Alfaro M."/>
            <person name="Sun H."/>
            <person name="Tritt A."/>
            <person name="Yoshinaga Y."/>
            <person name="Zwiers L.-H."/>
            <person name="Turgeon B."/>
            <person name="Goodwin S."/>
            <person name="Spatafora J."/>
            <person name="Crous P."/>
            <person name="Grigoriev I."/>
        </authorList>
    </citation>
    <scope>NUCLEOTIDE SEQUENCE</scope>
    <source>
        <strain evidence="1">CBS 121167</strain>
    </source>
</reference>
<proteinExistence type="predicted"/>
<dbReference type="Proteomes" id="UP000799438">
    <property type="component" value="Unassembled WGS sequence"/>
</dbReference>
<accession>A0A6A6B477</accession>
<sequence>MYAAMVRWSSSLIARLTPGICAPVDPLPLCTPPEGERGPGGRGSTPTMIGISGYRVVFESSYTGRFRPSWLSLCPRCRVWHSIRRCRWLACLAS</sequence>
<name>A0A6A6B477_9PEZI</name>
<dbReference type="GeneID" id="54304754"/>
<dbReference type="RefSeq" id="XP_033394141.1">
    <property type="nucleotide sequence ID" value="XM_033547247.1"/>
</dbReference>
<evidence type="ECO:0000313" key="1">
    <source>
        <dbReference type="EMBL" id="KAF2138428.1"/>
    </source>
</evidence>
<gene>
    <name evidence="1" type="ORF">K452DRAFT_86565</name>
</gene>
<keyword evidence="2" id="KW-1185">Reference proteome</keyword>
<dbReference type="EMBL" id="ML995496">
    <property type="protein sequence ID" value="KAF2138428.1"/>
    <property type="molecule type" value="Genomic_DNA"/>
</dbReference>